<dbReference type="EMBL" id="JAUOQI010000004">
    <property type="protein sequence ID" value="MDO6577099.1"/>
    <property type="molecule type" value="Genomic_DNA"/>
</dbReference>
<dbReference type="AlphaFoldDB" id="A0AAW7YXJ7"/>
<accession>A0AAW7YXJ7</accession>
<proteinExistence type="predicted"/>
<name>A0AAW7YXJ7_9ALTE</name>
<keyword evidence="1" id="KW-1133">Transmembrane helix</keyword>
<dbReference type="RefSeq" id="WP_061997678.1">
    <property type="nucleotide sequence ID" value="NZ_CP015346.1"/>
</dbReference>
<keyword evidence="1" id="KW-0812">Transmembrane</keyword>
<evidence type="ECO:0000256" key="1">
    <source>
        <dbReference type="SAM" id="Phobius"/>
    </source>
</evidence>
<comment type="caution">
    <text evidence="2">The sequence shown here is derived from an EMBL/GenBank/DDBJ whole genome shotgun (WGS) entry which is preliminary data.</text>
</comment>
<evidence type="ECO:0000313" key="2">
    <source>
        <dbReference type="EMBL" id="MDO6577099.1"/>
    </source>
</evidence>
<protein>
    <recommendedName>
        <fullName evidence="4">Lipoprotein</fullName>
    </recommendedName>
</protein>
<organism evidence="2 3">
    <name type="scientific">Alteromonas stellipolaris</name>
    <dbReference type="NCBI Taxonomy" id="233316"/>
    <lineage>
        <taxon>Bacteria</taxon>
        <taxon>Pseudomonadati</taxon>
        <taxon>Pseudomonadota</taxon>
        <taxon>Gammaproteobacteria</taxon>
        <taxon>Alteromonadales</taxon>
        <taxon>Alteromonadaceae</taxon>
        <taxon>Alteromonas/Salinimonas group</taxon>
        <taxon>Alteromonas</taxon>
    </lineage>
</organism>
<reference evidence="2" key="1">
    <citation type="submission" date="2023-07" db="EMBL/GenBank/DDBJ databases">
        <title>Genome content predicts the carbon catabolic preferences of heterotrophic bacteria.</title>
        <authorList>
            <person name="Gralka M."/>
        </authorList>
    </citation>
    <scope>NUCLEOTIDE SEQUENCE</scope>
    <source>
        <strain evidence="2">F2M12</strain>
    </source>
</reference>
<dbReference type="Proteomes" id="UP001170717">
    <property type="component" value="Unassembled WGS sequence"/>
</dbReference>
<evidence type="ECO:0008006" key="4">
    <source>
        <dbReference type="Google" id="ProtNLM"/>
    </source>
</evidence>
<gene>
    <name evidence="2" type="ORF">Q4527_06830</name>
</gene>
<feature type="transmembrane region" description="Helical" evidence="1">
    <location>
        <begin position="41"/>
        <end position="64"/>
    </location>
</feature>
<evidence type="ECO:0000313" key="3">
    <source>
        <dbReference type="Proteomes" id="UP001170717"/>
    </source>
</evidence>
<keyword evidence="1" id="KW-0472">Membrane</keyword>
<feature type="transmembrane region" description="Helical" evidence="1">
    <location>
        <begin position="12"/>
        <end position="35"/>
    </location>
</feature>
<sequence length="81" mass="8978">MNKKSKGFHPFIKVCAMLGAVSCGFFAIALFVSSLVALPNIFTVLVGCSKAILISMLSWAFWYAGKFGKNPFLRAPFRRQE</sequence>